<feature type="chain" id="PRO_5008256461" evidence="4">
    <location>
        <begin position="27"/>
        <end position="540"/>
    </location>
</feature>
<dbReference type="KEGG" id="aori:SD37_34435"/>
<dbReference type="EMBL" id="CP016174">
    <property type="protein sequence ID" value="ANN20193.1"/>
    <property type="molecule type" value="Genomic_DNA"/>
</dbReference>
<keyword evidence="2 4" id="KW-0732">Signal</keyword>
<evidence type="ECO:0000256" key="3">
    <source>
        <dbReference type="ARBA" id="ARBA00022801"/>
    </source>
</evidence>
<dbReference type="InterPro" id="IPR051601">
    <property type="entry name" value="Serine_prot/Carboxylest_S33"/>
</dbReference>
<dbReference type="RefSeq" id="WP_044856272.1">
    <property type="nucleotide sequence ID" value="NZ_CP016174.1"/>
</dbReference>
<dbReference type="InterPro" id="IPR029058">
    <property type="entry name" value="AB_hydrolase_fold"/>
</dbReference>
<protein>
    <submittedName>
        <fullName evidence="7">Peptidase</fullName>
    </submittedName>
</protein>
<dbReference type="PANTHER" id="PTHR43248">
    <property type="entry name" value="2-SUCCINYL-6-HYDROXY-2,4-CYCLOHEXADIENE-1-CARBOXYLATE SYNTHASE"/>
    <property type="match status" value="1"/>
</dbReference>
<accession>A0A193C758</accession>
<keyword evidence="3" id="KW-0378">Hydrolase</keyword>
<organism evidence="7 8">
    <name type="scientific">Amycolatopsis orientalis</name>
    <name type="common">Nocardia orientalis</name>
    <dbReference type="NCBI Taxonomy" id="31958"/>
    <lineage>
        <taxon>Bacteria</taxon>
        <taxon>Bacillati</taxon>
        <taxon>Actinomycetota</taxon>
        <taxon>Actinomycetes</taxon>
        <taxon>Pseudonocardiales</taxon>
        <taxon>Pseudonocardiaceae</taxon>
        <taxon>Amycolatopsis</taxon>
    </lineage>
</organism>
<evidence type="ECO:0000259" key="6">
    <source>
        <dbReference type="Pfam" id="PF08386"/>
    </source>
</evidence>
<keyword evidence="8" id="KW-1185">Reference proteome</keyword>
<evidence type="ECO:0000256" key="2">
    <source>
        <dbReference type="ARBA" id="ARBA00022729"/>
    </source>
</evidence>
<dbReference type="AlphaFoldDB" id="A0A193C758"/>
<dbReference type="PANTHER" id="PTHR43248:SF29">
    <property type="entry name" value="TRIPEPTIDYL AMINOPEPTIDASE"/>
    <property type="match status" value="1"/>
</dbReference>
<proteinExistence type="inferred from homology"/>
<feature type="signal peptide" evidence="4">
    <location>
        <begin position="1"/>
        <end position="26"/>
    </location>
</feature>
<dbReference type="Proteomes" id="UP000093695">
    <property type="component" value="Chromosome"/>
</dbReference>
<dbReference type="Pfam" id="PF08386">
    <property type="entry name" value="Abhydrolase_4"/>
    <property type="match status" value="1"/>
</dbReference>
<evidence type="ECO:0000313" key="7">
    <source>
        <dbReference type="EMBL" id="ANN20193.1"/>
    </source>
</evidence>
<evidence type="ECO:0000313" key="8">
    <source>
        <dbReference type="Proteomes" id="UP000093695"/>
    </source>
</evidence>
<dbReference type="GO" id="GO:0016787">
    <property type="term" value="F:hydrolase activity"/>
    <property type="evidence" value="ECO:0007669"/>
    <property type="project" value="UniProtKB-KW"/>
</dbReference>
<sequence>MKRFRHALVVPAIAGLMLSGFTPAFATIDPVDETLPINSTGIPAKYAEQPINWHPCADDELPSKPPAGAENIQCATYLTPRDWTNLADTRDLTIAISRLPATGTATQSLFINPGGPGAAGRIWPVKLRNQPRVRANQEVIGFDPRGTGMSTTITCGGALDNPEYLDPRDRDPANLSRILDVTKEAVGLCKERSGDLGPLITTDQTIHDIDLLRVLLNRPKINWVGYSAGTWMGAYYAQRFPERAGRFLLDSPVEFTTTWQKAFDWQPMSFERRWRQDFLPWMAKYDRLYHFGTTADAVRETFEQVRAKLRTRPVDYGGLKVGPNILDSFAAEGIYAKSQFHGTATMLVDIRTLTEQTASADERAAAANRISSARRHEDVLIPRLGAAAAEPFSTAFWTIRCNEGPWTGDRDSVVAQSQQYLDRQQTLVGGKWMVQPCIYWDKPRPPLPVIDGKGVPPVLMLHSEHDPATAIEGGRRAHAAFAGSRMVTVTGEGDHGLYATSGANNNKTLDSVVQDFLADGVLPPADLTVPGMPLPVPPGA</sequence>
<gene>
    <name evidence="7" type="ORF">SD37_34435</name>
</gene>
<dbReference type="InterPro" id="IPR013595">
    <property type="entry name" value="Pept_S33_TAP-like_C"/>
</dbReference>
<dbReference type="SUPFAM" id="SSF53474">
    <property type="entry name" value="alpha/beta-Hydrolases"/>
    <property type="match status" value="1"/>
</dbReference>
<feature type="domain" description="AB hydrolase-1" evidence="5">
    <location>
        <begin position="109"/>
        <end position="282"/>
    </location>
</feature>
<evidence type="ECO:0000256" key="4">
    <source>
        <dbReference type="SAM" id="SignalP"/>
    </source>
</evidence>
<evidence type="ECO:0000259" key="5">
    <source>
        <dbReference type="Pfam" id="PF00561"/>
    </source>
</evidence>
<dbReference type="eggNOG" id="COG1073">
    <property type="taxonomic scope" value="Bacteria"/>
</dbReference>
<name>A0A193C758_AMYOR</name>
<dbReference type="Gene3D" id="3.40.50.1820">
    <property type="entry name" value="alpha/beta hydrolase"/>
    <property type="match status" value="1"/>
</dbReference>
<dbReference type="STRING" id="31958.SD37_34435"/>
<feature type="domain" description="Peptidase S33 tripeptidyl aminopeptidase-like C-terminal" evidence="6">
    <location>
        <begin position="431"/>
        <end position="527"/>
    </location>
</feature>
<dbReference type="InterPro" id="IPR000073">
    <property type="entry name" value="AB_hydrolase_1"/>
</dbReference>
<reference evidence="7 8" key="1">
    <citation type="journal article" date="2015" name="Genome Announc.">
        <title>Draft Genome Sequence of Norvancomycin-Producing Strain Amycolatopsis orientalis CPCC200066.</title>
        <authorList>
            <person name="Lei X."/>
            <person name="Yuan F."/>
            <person name="Shi Y."/>
            <person name="Li X."/>
            <person name="Wang L."/>
            <person name="Hong B."/>
        </authorList>
    </citation>
    <scope>NUCLEOTIDE SEQUENCE [LARGE SCALE GENOMIC DNA]</scope>
    <source>
        <strain evidence="7 8">B-37</strain>
    </source>
</reference>
<dbReference type="Pfam" id="PF00561">
    <property type="entry name" value="Abhydrolase_1"/>
    <property type="match status" value="1"/>
</dbReference>
<comment type="similarity">
    <text evidence="1">Belongs to the peptidase S33 family.</text>
</comment>
<evidence type="ECO:0000256" key="1">
    <source>
        <dbReference type="ARBA" id="ARBA00010088"/>
    </source>
</evidence>